<dbReference type="RefSeq" id="WP_095550306.1">
    <property type="nucleotide sequence ID" value="NZ_NSJF01000005.1"/>
</dbReference>
<sequence>MSAKLTLYTAFPSRGNNVLWMLEECEARYEVMPLALGPALKTPEFLAINPMGKVPALKHGEAVITETVAILSYLAELHPHKQLIPAAGTPERGAYYRWLCLALHLEYAAFDRWRGVHNTPEQRIAIGYGDFDTLFATLKNHLQDRDYIVGTRFSALDVYYSGLLAFLIHRAQAIPADPALLAYMQRHLARPAFARAEALAAPNS</sequence>
<dbReference type="GO" id="GO:0016740">
    <property type="term" value="F:transferase activity"/>
    <property type="evidence" value="ECO:0007669"/>
    <property type="project" value="UniProtKB-KW"/>
</dbReference>
<dbReference type="PROSITE" id="PS50405">
    <property type="entry name" value="GST_CTER"/>
    <property type="match status" value="1"/>
</dbReference>
<keyword evidence="3" id="KW-0808">Transferase</keyword>
<reference evidence="3 4" key="1">
    <citation type="submission" date="2017-08" db="EMBL/GenBank/DDBJ databases">
        <title>WGS of Clinical strains of the CDC Group NO-1 linked to zoonotic infections in humans.</title>
        <authorList>
            <person name="Bernier A.-M."/>
            <person name="Bernard K."/>
        </authorList>
    </citation>
    <scope>NUCLEOTIDE SEQUENCE [LARGE SCALE GENOMIC DNA]</scope>
    <source>
        <strain evidence="3 4">NML03-0146</strain>
    </source>
</reference>
<dbReference type="PROSITE" id="PS50404">
    <property type="entry name" value="GST_NTER"/>
    <property type="match status" value="1"/>
</dbReference>
<feature type="domain" description="GST N-terminal" evidence="1">
    <location>
        <begin position="2"/>
        <end position="82"/>
    </location>
</feature>
<organism evidence="3 4">
    <name type="scientific">Vandammella animalimorsus</name>
    <dbReference type="NCBI Taxonomy" id="2029117"/>
    <lineage>
        <taxon>Bacteria</taxon>
        <taxon>Pseudomonadati</taxon>
        <taxon>Pseudomonadota</taxon>
        <taxon>Betaproteobacteria</taxon>
        <taxon>Burkholderiales</taxon>
        <taxon>Comamonadaceae</taxon>
        <taxon>Vandammella</taxon>
    </lineage>
</organism>
<proteinExistence type="predicted"/>
<gene>
    <name evidence="3" type="ORF">CK620_10905</name>
</gene>
<dbReference type="PANTHER" id="PTHR44051">
    <property type="entry name" value="GLUTATHIONE S-TRANSFERASE-RELATED"/>
    <property type="match status" value="1"/>
</dbReference>
<dbReference type="SFLD" id="SFLDS00019">
    <property type="entry name" value="Glutathione_Transferase_(cytos"/>
    <property type="match status" value="1"/>
</dbReference>
<protein>
    <submittedName>
        <fullName evidence="3">Glutathione S-transferase</fullName>
    </submittedName>
</protein>
<feature type="domain" description="GST C-terminal" evidence="2">
    <location>
        <begin position="88"/>
        <end position="204"/>
    </location>
</feature>
<dbReference type="Pfam" id="PF02798">
    <property type="entry name" value="GST_N"/>
    <property type="match status" value="1"/>
</dbReference>
<dbReference type="Gene3D" id="1.20.1050.10">
    <property type="match status" value="1"/>
</dbReference>
<dbReference type="AlphaFoldDB" id="A0A2A2A8U0"/>
<dbReference type="SFLD" id="SFLDG00358">
    <property type="entry name" value="Main_(cytGST)"/>
    <property type="match status" value="1"/>
</dbReference>
<dbReference type="InterPro" id="IPR004045">
    <property type="entry name" value="Glutathione_S-Trfase_N"/>
</dbReference>
<dbReference type="SUPFAM" id="SSF47616">
    <property type="entry name" value="GST C-terminal domain-like"/>
    <property type="match status" value="1"/>
</dbReference>
<dbReference type="SFLD" id="SFLDG01150">
    <property type="entry name" value="Main.1:_Beta-like"/>
    <property type="match status" value="1"/>
</dbReference>
<dbReference type="CDD" id="cd03207">
    <property type="entry name" value="GST_C_8"/>
    <property type="match status" value="1"/>
</dbReference>
<dbReference type="InterPro" id="IPR040079">
    <property type="entry name" value="Glutathione_S-Trfase"/>
</dbReference>
<dbReference type="InterPro" id="IPR036282">
    <property type="entry name" value="Glutathione-S-Trfase_C_sf"/>
</dbReference>
<evidence type="ECO:0000313" key="3">
    <source>
        <dbReference type="EMBL" id="PAT34144.1"/>
    </source>
</evidence>
<name>A0A2A2A8U0_9BURK</name>
<dbReference type="Proteomes" id="UP000217999">
    <property type="component" value="Unassembled WGS sequence"/>
</dbReference>
<evidence type="ECO:0000259" key="1">
    <source>
        <dbReference type="PROSITE" id="PS50404"/>
    </source>
</evidence>
<dbReference type="InterPro" id="IPR010987">
    <property type="entry name" value="Glutathione-S-Trfase_C-like"/>
</dbReference>
<evidence type="ECO:0000313" key="4">
    <source>
        <dbReference type="Proteomes" id="UP000217999"/>
    </source>
</evidence>
<dbReference type="Gene3D" id="3.40.30.10">
    <property type="entry name" value="Glutaredoxin"/>
    <property type="match status" value="1"/>
</dbReference>
<dbReference type="PANTHER" id="PTHR44051:SF21">
    <property type="entry name" value="GLUTATHIONE S-TRANSFERASE FAMILY PROTEIN"/>
    <property type="match status" value="1"/>
</dbReference>
<dbReference type="EMBL" id="NSJF01000005">
    <property type="protein sequence ID" value="PAT34144.1"/>
    <property type="molecule type" value="Genomic_DNA"/>
</dbReference>
<accession>A0A2A2A8U0</accession>
<dbReference type="InterPro" id="IPR036249">
    <property type="entry name" value="Thioredoxin-like_sf"/>
</dbReference>
<evidence type="ECO:0000259" key="2">
    <source>
        <dbReference type="PROSITE" id="PS50405"/>
    </source>
</evidence>
<dbReference type="CDD" id="cd03046">
    <property type="entry name" value="GST_N_GTT1_like"/>
    <property type="match status" value="1"/>
</dbReference>
<comment type="caution">
    <text evidence="3">The sequence shown here is derived from an EMBL/GenBank/DDBJ whole genome shotgun (WGS) entry which is preliminary data.</text>
</comment>
<dbReference type="Pfam" id="PF13410">
    <property type="entry name" value="GST_C_2"/>
    <property type="match status" value="1"/>
</dbReference>
<dbReference type="SUPFAM" id="SSF52833">
    <property type="entry name" value="Thioredoxin-like"/>
    <property type="match status" value="1"/>
</dbReference>